<proteinExistence type="predicted"/>
<accession>A0A9X1TIX1</accession>
<keyword evidence="3" id="KW-1185">Reference proteome</keyword>
<sequence length="68" mass="7753">MTTRPEDQTSLPIPVTRYRPVVTCLDCKTPLTNRKSRLWGRGEKCRHDLTSAPSPGRFNVEQDELPEA</sequence>
<gene>
    <name evidence="2" type="ORF">L0P92_02320</name>
</gene>
<dbReference type="InterPro" id="IPR046053">
    <property type="entry name" value="DUF6011"/>
</dbReference>
<evidence type="ECO:0000313" key="2">
    <source>
        <dbReference type="EMBL" id="MCF1592405.1"/>
    </source>
</evidence>
<reference evidence="2" key="1">
    <citation type="submission" date="2022-01" db="EMBL/GenBank/DDBJ databases">
        <title>Draft Genome Sequences of Seven Type Strains of the Genus Streptomyces.</title>
        <authorList>
            <person name="Aziz S."/>
            <person name="Coretto E."/>
            <person name="Chronakova A."/>
            <person name="Sproer C."/>
            <person name="Huber K."/>
            <person name="Nouioui I."/>
            <person name="Gross H."/>
        </authorList>
    </citation>
    <scope>NUCLEOTIDE SEQUENCE</scope>
    <source>
        <strain evidence="2">DSM 103493</strain>
    </source>
</reference>
<dbReference type="Pfam" id="PF19474">
    <property type="entry name" value="DUF6011"/>
    <property type="match status" value="1"/>
</dbReference>
<dbReference type="Proteomes" id="UP001139384">
    <property type="component" value="Unassembled WGS sequence"/>
</dbReference>
<feature type="region of interest" description="Disordered" evidence="1">
    <location>
        <begin position="46"/>
        <end position="68"/>
    </location>
</feature>
<dbReference type="RefSeq" id="WP_234760719.1">
    <property type="nucleotide sequence ID" value="NZ_JAKEIP010000005.1"/>
</dbReference>
<dbReference type="EMBL" id="JAKEIP010000005">
    <property type="protein sequence ID" value="MCF1592405.1"/>
    <property type="molecule type" value="Genomic_DNA"/>
</dbReference>
<dbReference type="AlphaFoldDB" id="A0A9X1TIX1"/>
<comment type="caution">
    <text evidence="2">The sequence shown here is derived from an EMBL/GenBank/DDBJ whole genome shotgun (WGS) entry which is preliminary data.</text>
</comment>
<evidence type="ECO:0000256" key="1">
    <source>
        <dbReference type="SAM" id="MobiDB-lite"/>
    </source>
</evidence>
<organism evidence="2 3">
    <name type="scientific">Streptomyces muensis</name>
    <dbReference type="NCBI Taxonomy" id="1077944"/>
    <lineage>
        <taxon>Bacteria</taxon>
        <taxon>Bacillati</taxon>
        <taxon>Actinomycetota</taxon>
        <taxon>Actinomycetes</taxon>
        <taxon>Kitasatosporales</taxon>
        <taxon>Streptomycetaceae</taxon>
        <taxon>Streptomyces</taxon>
    </lineage>
</organism>
<name>A0A9X1TIX1_STRM4</name>
<protein>
    <submittedName>
        <fullName evidence="2">DUF6011 domain-containing protein</fullName>
    </submittedName>
</protein>
<evidence type="ECO:0000313" key="3">
    <source>
        <dbReference type="Proteomes" id="UP001139384"/>
    </source>
</evidence>